<organism evidence="2 3">
    <name type="scientific">Haloarcula onubensis</name>
    <dbReference type="NCBI Taxonomy" id="2950539"/>
    <lineage>
        <taxon>Archaea</taxon>
        <taxon>Methanobacteriati</taxon>
        <taxon>Methanobacteriota</taxon>
        <taxon>Stenosarchaea group</taxon>
        <taxon>Halobacteria</taxon>
        <taxon>Halobacteriales</taxon>
        <taxon>Haloarculaceae</taxon>
        <taxon>Haloarcula</taxon>
    </lineage>
</organism>
<keyword evidence="1" id="KW-1133">Transmembrane helix</keyword>
<dbReference type="RefSeq" id="WP_310898816.1">
    <property type="nucleotide sequence ID" value="NZ_JAMQOS010000001.1"/>
</dbReference>
<feature type="transmembrane region" description="Helical" evidence="1">
    <location>
        <begin position="99"/>
        <end position="122"/>
    </location>
</feature>
<evidence type="ECO:0000313" key="2">
    <source>
        <dbReference type="EMBL" id="MDS0280976.1"/>
    </source>
</evidence>
<dbReference type="EMBL" id="JAMQOS010000001">
    <property type="protein sequence ID" value="MDS0280976.1"/>
    <property type="molecule type" value="Genomic_DNA"/>
</dbReference>
<gene>
    <name evidence="2" type="ORF">NDI86_02505</name>
</gene>
<proteinExistence type="predicted"/>
<feature type="transmembrane region" description="Helical" evidence="1">
    <location>
        <begin position="164"/>
        <end position="197"/>
    </location>
</feature>
<dbReference type="Proteomes" id="UP001268864">
    <property type="component" value="Unassembled WGS sequence"/>
</dbReference>
<keyword evidence="1" id="KW-0812">Transmembrane</keyword>
<feature type="transmembrane region" description="Helical" evidence="1">
    <location>
        <begin position="134"/>
        <end position="152"/>
    </location>
</feature>
<evidence type="ECO:0000313" key="3">
    <source>
        <dbReference type="Proteomes" id="UP001268864"/>
    </source>
</evidence>
<reference evidence="2 3" key="1">
    <citation type="submission" date="2022-06" db="EMBL/GenBank/DDBJ databases">
        <title>Halomicroarcula sp. a new haloarchaeum isolate from saline soil.</title>
        <authorList>
            <person name="Strakova D."/>
            <person name="Galisteo C."/>
            <person name="Sanchez-Porro C."/>
            <person name="Ventosa A."/>
        </authorList>
    </citation>
    <scope>NUCLEOTIDE SEQUENCE [LARGE SCALE GENOMIC DNA]</scope>
    <source>
        <strain evidence="2 3">S3CR25-11</strain>
    </source>
</reference>
<evidence type="ECO:0000256" key="1">
    <source>
        <dbReference type="SAM" id="Phobius"/>
    </source>
</evidence>
<sequence>MSVDGAGSTAGGARERLSPTGVLRAVGRRLRAAPARCVPFTVAGVVVALADWLRLRDPLPVAQPAWVGDTVSVQYALFPSGTARTSRHLGAFLDLRLPYLVGGLTLEAVVALAVGTAGWLTITRSLSADRTAASFGRYVAGLGAMLAFGGLLPVRDVELASLPLALLAAAVLALVAVRLFLLPGLLAAGSGVTTALVRSVRLSRGTGATLFWLVLVFGLVSWALAIVPVVGGFLSTAVVGTVHAVALAVVLGHLDDEAGASGERPGRP</sequence>
<keyword evidence="3" id="KW-1185">Reference proteome</keyword>
<protein>
    <submittedName>
        <fullName evidence="2">Uncharacterized protein</fullName>
    </submittedName>
</protein>
<comment type="caution">
    <text evidence="2">The sequence shown here is derived from an EMBL/GenBank/DDBJ whole genome shotgun (WGS) entry which is preliminary data.</text>
</comment>
<feature type="transmembrane region" description="Helical" evidence="1">
    <location>
        <begin position="209"/>
        <end position="227"/>
    </location>
</feature>
<name>A0ABU2FKU2_9EURY</name>
<accession>A0ABU2FKU2</accession>
<keyword evidence="1" id="KW-0472">Membrane</keyword>
<feature type="transmembrane region" description="Helical" evidence="1">
    <location>
        <begin position="233"/>
        <end position="254"/>
    </location>
</feature>